<comment type="caution">
    <text evidence="7">The sequence shown here is derived from an EMBL/GenBank/DDBJ whole genome shotgun (WGS) entry which is preliminary data.</text>
</comment>
<feature type="domain" description="Zn(2)-C6 fungal-type" evidence="6">
    <location>
        <begin position="47"/>
        <end position="77"/>
    </location>
</feature>
<dbReference type="EMBL" id="MU856991">
    <property type="protein sequence ID" value="KAK4152019.1"/>
    <property type="molecule type" value="Genomic_DNA"/>
</dbReference>
<feature type="region of interest" description="Disordered" evidence="5">
    <location>
        <begin position="614"/>
        <end position="654"/>
    </location>
</feature>
<dbReference type="SUPFAM" id="SSF57701">
    <property type="entry name" value="Zn2/Cys6 DNA-binding domain"/>
    <property type="match status" value="1"/>
</dbReference>
<evidence type="ECO:0000256" key="4">
    <source>
        <dbReference type="ARBA" id="ARBA00023242"/>
    </source>
</evidence>
<dbReference type="GO" id="GO:0005634">
    <property type="term" value="C:nucleus"/>
    <property type="evidence" value="ECO:0007669"/>
    <property type="project" value="UniProtKB-SubCell"/>
</dbReference>
<accession>A0AAN6ZVV4</accession>
<dbReference type="Gene3D" id="4.10.240.10">
    <property type="entry name" value="Zn(2)-C6 fungal-type DNA-binding domain"/>
    <property type="match status" value="1"/>
</dbReference>
<dbReference type="PROSITE" id="PS00463">
    <property type="entry name" value="ZN2_CY6_FUNGAL_1"/>
    <property type="match status" value="1"/>
</dbReference>
<evidence type="ECO:0000259" key="6">
    <source>
        <dbReference type="PROSITE" id="PS50048"/>
    </source>
</evidence>
<keyword evidence="2" id="KW-0479">Metal-binding</keyword>
<dbReference type="SMART" id="SM00066">
    <property type="entry name" value="GAL4"/>
    <property type="match status" value="1"/>
</dbReference>
<reference evidence="7" key="2">
    <citation type="submission" date="2023-05" db="EMBL/GenBank/DDBJ databases">
        <authorList>
            <consortium name="Lawrence Berkeley National Laboratory"/>
            <person name="Steindorff A."/>
            <person name="Hensen N."/>
            <person name="Bonometti L."/>
            <person name="Westerberg I."/>
            <person name="Brannstrom I.O."/>
            <person name="Guillou S."/>
            <person name="Cros-Aarteil S."/>
            <person name="Calhoun S."/>
            <person name="Haridas S."/>
            <person name="Kuo A."/>
            <person name="Mondo S."/>
            <person name="Pangilinan J."/>
            <person name="Riley R."/>
            <person name="Labutti K."/>
            <person name="Andreopoulos B."/>
            <person name="Lipzen A."/>
            <person name="Chen C."/>
            <person name="Yanf M."/>
            <person name="Daum C."/>
            <person name="Ng V."/>
            <person name="Clum A."/>
            <person name="Ohm R."/>
            <person name="Martin F."/>
            <person name="Silar P."/>
            <person name="Natvig D."/>
            <person name="Lalanne C."/>
            <person name="Gautier V."/>
            <person name="Ament-Velasquez S.L."/>
            <person name="Kruys A."/>
            <person name="Hutchinson M.I."/>
            <person name="Powell A.J."/>
            <person name="Barry K."/>
            <person name="Miller A.N."/>
            <person name="Grigoriev I.V."/>
            <person name="Debuchy R."/>
            <person name="Gladieux P."/>
            <person name="Thoren M.H."/>
            <person name="Johannesson H."/>
        </authorList>
    </citation>
    <scope>NUCLEOTIDE SEQUENCE</scope>
    <source>
        <strain evidence="7">CBS 538.74</strain>
    </source>
</reference>
<evidence type="ECO:0000256" key="3">
    <source>
        <dbReference type="ARBA" id="ARBA00023125"/>
    </source>
</evidence>
<reference evidence="7" key="1">
    <citation type="journal article" date="2023" name="Mol. Phylogenet. Evol.">
        <title>Genome-scale phylogeny and comparative genomics of the fungal order Sordariales.</title>
        <authorList>
            <person name="Hensen N."/>
            <person name="Bonometti L."/>
            <person name="Westerberg I."/>
            <person name="Brannstrom I.O."/>
            <person name="Guillou S."/>
            <person name="Cros-Aarteil S."/>
            <person name="Calhoun S."/>
            <person name="Haridas S."/>
            <person name="Kuo A."/>
            <person name="Mondo S."/>
            <person name="Pangilinan J."/>
            <person name="Riley R."/>
            <person name="LaButti K."/>
            <person name="Andreopoulos B."/>
            <person name="Lipzen A."/>
            <person name="Chen C."/>
            <person name="Yan M."/>
            <person name="Daum C."/>
            <person name="Ng V."/>
            <person name="Clum A."/>
            <person name="Steindorff A."/>
            <person name="Ohm R.A."/>
            <person name="Martin F."/>
            <person name="Silar P."/>
            <person name="Natvig D.O."/>
            <person name="Lalanne C."/>
            <person name="Gautier V."/>
            <person name="Ament-Velasquez S.L."/>
            <person name="Kruys A."/>
            <person name="Hutchinson M.I."/>
            <person name="Powell A.J."/>
            <person name="Barry K."/>
            <person name="Miller A.N."/>
            <person name="Grigoriev I.V."/>
            <person name="Debuchy R."/>
            <person name="Gladieux P."/>
            <person name="Hiltunen Thoren M."/>
            <person name="Johannesson H."/>
        </authorList>
    </citation>
    <scope>NUCLEOTIDE SEQUENCE</scope>
    <source>
        <strain evidence="7">CBS 538.74</strain>
    </source>
</reference>
<dbReference type="InterPro" id="IPR001138">
    <property type="entry name" value="Zn2Cys6_DnaBD"/>
</dbReference>
<dbReference type="InterPro" id="IPR036864">
    <property type="entry name" value="Zn2-C6_fun-type_DNA-bd_sf"/>
</dbReference>
<comment type="subcellular location">
    <subcellularLocation>
        <location evidence="1">Nucleus</location>
    </subcellularLocation>
</comment>
<dbReference type="PROSITE" id="PS50048">
    <property type="entry name" value="ZN2_CY6_FUNGAL_2"/>
    <property type="match status" value="1"/>
</dbReference>
<dbReference type="Proteomes" id="UP001302745">
    <property type="component" value="Unassembled WGS sequence"/>
</dbReference>
<feature type="compositionally biased region" description="Pro residues" evidence="5">
    <location>
        <begin position="627"/>
        <end position="636"/>
    </location>
</feature>
<keyword evidence="4" id="KW-0539">Nucleus</keyword>
<dbReference type="GO" id="GO:0000981">
    <property type="term" value="F:DNA-binding transcription factor activity, RNA polymerase II-specific"/>
    <property type="evidence" value="ECO:0007669"/>
    <property type="project" value="InterPro"/>
</dbReference>
<dbReference type="PANTHER" id="PTHR46910">
    <property type="entry name" value="TRANSCRIPTION FACTOR PDR1"/>
    <property type="match status" value="1"/>
</dbReference>
<evidence type="ECO:0000256" key="5">
    <source>
        <dbReference type="SAM" id="MobiDB-lite"/>
    </source>
</evidence>
<organism evidence="7 8">
    <name type="scientific">Chaetomidium leptoderma</name>
    <dbReference type="NCBI Taxonomy" id="669021"/>
    <lineage>
        <taxon>Eukaryota</taxon>
        <taxon>Fungi</taxon>
        <taxon>Dikarya</taxon>
        <taxon>Ascomycota</taxon>
        <taxon>Pezizomycotina</taxon>
        <taxon>Sordariomycetes</taxon>
        <taxon>Sordariomycetidae</taxon>
        <taxon>Sordariales</taxon>
        <taxon>Chaetomiaceae</taxon>
        <taxon>Chaetomidium</taxon>
    </lineage>
</organism>
<feature type="compositionally biased region" description="Low complexity" evidence="5">
    <location>
        <begin position="171"/>
        <end position="185"/>
    </location>
</feature>
<dbReference type="PANTHER" id="PTHR46910:SF3">
    <property type="entry name" value="HALOTOLERANCE PROTEIN 9-RELATED"/>
    <property type="match status" value="1"/>
</dbReference>
<feature type="compositionally biased region" description="Low complexity" evidence="5">
    <location>
        <begin position="11"/>
        <end position="29"/>
    </location>
</feature>
<dbReference type="InterPro" id="IPR050987">
    <property type="entry name" value="AtrR-like"/>
</dbReference>
<feature type="region of interest" description="Disordered" evidence="5">
    <location>
        <begin position="1"/>
        <end position="29"/>
    </location>
</feature>
<dbReference type="AlphaFoldDB" id="A0AAN6ZVV4"/>
<dbReference type="Pfam" id="PF00172">
    <property type="entry name" value="Zn_clus"/>
    <property type="match status" value="1"/>
</dbReference>
<sequence>MGPPSYRSIQPAPGRAARSGASSGTSGSGWLSAKGGLTKRIKAVTQACHTCRRNKAKCDGVRPRCGGCRTRAVQCRYEGEAGQSRQAALRTRLGVLENLVSDLRSKSTEDAERLLQRLRSVDDVVSLGTSTESDGWETTRGGASSASSQSSFPSRSPEAFPRPAAQFRGTSVGASSSSSSAGPHSPRTPQGVKDEDMACLLRLEPPNAEMTWTAVQSFFTSCGTLFHIYTREQLQEYHRAVFGNDGKADTSQKLAICCLCAVAAVGIQYNAGFFQDGLGESFHEVSRHFFSEVMEERPLDTIKVCTLFAMFNILNKATVALAYVEVGLTMSKRQSLNTGVCHPSMVSTEEWIDFRRTWRALLFFASWLSSTLGYISGEDDASEFEMLLPVAEQDHDSYSAELGELVQAEITKISLLQAGILRNHLAVPELTTLGLDGIIRELQEWHGQLPESIKLRSLYRQDWTPLVRWSIYHLHLFYCGAFMLVYRRIAAHCVRLQRTGGGLNSASREANLLSLVEQGVTSARDTARIVSLLLEEQGVFRRCWIVIFQTHTACVVILHCVAQKQLHRFPPSSWAEDMKRAQQCIDVLGYCGNVDPVALRFRVRLSAIYDSLQPPVTTEQQPAEGWVPPPPPPPDNQPQTQTQPEEPTPVEPHPITYLFTTPPSPDPRLLTISFFLLFALCRPWSDTAMLTNPNPNPPTATDTTTDTTMAATATDGSESGSGGGVVNDAQFLQQLEWDFGKVTPFRWDTDGMGMLKNGEAVVGQSCFLDSEGPSGWTVVEDLSMGGDLLEEEEGDDEMEGR</sequence>
<gene>
    <name evidence="7" type="ORF">C8A00DRAFT_35335</name>
</gene>
<name>A0AAN6ZVV4_9PEZI</name>
<evidence type="ECO:0000256" key="1">
    <source>
        <dbReference type="ARBA" id="ARBA00004123"/>
    </source>
</evidence>
<feature type="compositionally biased region" description="Low complexity" evidence="5">
    <location>
        <begin position="140"/>
        <end position="157"/>
    </location>
</feature>
<dbReference type="GO" id="GO:0008270">
    <property type="term" value="F:zinc ion binding"/>
    <property type="evidence" value="ECO:0007669"/>
    <property type="project" value="InterPro"/>
</dbReference>
<evidence type="ECO:0000256" key="2">
    <source>
        <dbReference type="ARBA" id="ARBA00022723"/>
    </source>
</evidence>
<keyword evidence="8" id="KW-1185">Reference proteome</keyword>
<feature type="region of interest" description="Disordered" evidence="5">
    <location>
        <begin position="128"/>
        <end position="193"/>
    </location>
</feature>
<dbReference type="CDD" id="cd12148">
    <property type="entry name" value="fungal_TF_MHR"/>
    <property type="match status" value="1"/>
</dbReference>
<dbReference type="GO" id="GO:0003677">
    <property type="term" value="F:DNA binding"/>
    <property type="evidence" value="ECO:0007669"/>
    <property type="project" value="UniProtKB-KW"/>
</dbReference>
<proteinExistence type="predicted"/>
<protein>
    <recommendedName>
        <fullName evidence="6">Zn(2)-C6 fungal-type domain-containing protein</fullName>
    </recommendedName>
</protein>
<keyword evidence="3" id="KW-0238">DNA-binding</keyword>
<evidence type="ECO:0000313" key="8">
    <source>
        <dbReference type="Proteomes" id="UP001302745"/>
    </source>
</evidence>
<evidence type="ECO:0000313" key="7">
    <source>
        <dbReference type="EMBL" id="KAK4152019.1"/>
    </source>
</evidence>
<dbReference type="CDD" id="cd00067">
    <property type="entry name" value="GAL4"/>
    <property type="match status" value="1"/>
</dbReference>